<dbReference type="SMART" id="SM00194">
    <property type="entry name" value="PTPc"/>
    <property type="match status" value="1"/>
</dbReference>
<evidence type="ECO:0000313" key="11">
    <source>
        <dbReference type="EMBL" id="KAG8589543.1"/>
    </source>
</evidence>
<dbReference type="GO" id="GO:0050868">
    <property type="term" value="P:negative regulation of T cell activation"/>
    <property type="evidence" value="ECO:0007669"/>
    <property type="project" value="TreeGrafter"/>
</dbReference>
<dbReference type="InterPro" id="IPR003595">
    <property type="entry name" value="Tyr_Pase_cat"/>
</dbReference>
<evidence type="ECO:0000256" key="8">
    <source>
        <dbReference type="SAM" id="MobiDB-lite"/>
    </source>
</evidence>
<feature type="domain" description="Tyrosine-protein phosphatase" evidence="9">
    <location>
        <begin position="24"/>
        <end position="289"/>
    </location>
</feature>
<comment type="similarity">
    <text evidence="7">Belongs to the protein-tyrosine phosphatase family. Non-receptor class 4 subfamily.</text>
</comment>
<dbReference type="PROSITE" id="PS00383">
    <property type="entry name" value="TYR_PHOSPHATASE_1"/>
    <property type="match status" value="1"/>
</dbReference>
<evidence type="ECO:0000313" key="12">
    <source>
        <dbReference type="Proteomes" id="UP000824782"/>
    </source>
</evidence>
<evidence type="ECO:0000256" key="3">
    <source>
        <dbReference type="ARBA" id="ARBA00022490"/>
    </source>
</evidence>
<dbReference type="Pfam" id="PF00102">
    <property type="entry name" value="Y_phosphatase"/>
    <property type="match status" value="1"/>
</dbReference>
<proteinExistence type="inferred from homology"/>
<dbReference type="EMBL" id="WNYA01000002">
    <property type="protein sequence ID" value="KAG8589543.1"/>
    <property type="molecule type" value="Genomic_DNA"/>
</dbReference>
<dbReference type="InterPro" id="IPR047170">
    <property type="entry name" value="PTN12/18/22"/>
</dbReference>
<keyword evidence="4" id="KW-0597">Phosphoprotein</keyword>
<evidence type="ECO:0000256" key="1">
    <source>
        <dbReference type="ARBA" id="ARBA00004496"/>
    </source>
</evidence>
<evidence type="ECO:0000256" key="7">
    <source>
        <dbReference type="ARBA" id="ARBA00034734"/>
    </source>
</evidence>
<dbReference type="Proteomes" id="UP000824782">
    <property type="component" value="Unassembled WGS sequence"/>
</dbReference>
<dbReference type="InterPro" id="IPR000387">
    <property type="entry name" value="Tyr_Pase_dom"/>
</dbReference>
<dbReference type="GO" id="GO:0004726">
    <property type="term" value="F:non-membrane spanning protein tyrosine phosphatase activity"/>
    <property type="evidence" value="ECO:0007669"/>
    <property type="project" value="InterPro"/>
</dbReference>
<dbReference type="GO" id="GO:0005737">
    <property type="term" value="C:cytoplasm"/>
    <property type="evidence" value="ECO:0007669"/>
    <property type="project" value="UniProtKB-SubCell"/>
</dbReference>
<dbReference type="InterPro" id="IPR016130">
    <property type="entry name" value="Tyr_Pase_AS"/>
</dbReference>
<dbReference type="SMART" id="SM00404">
    <property type="entry name" value="PTPc_motif"/>
    <property type="match status" value="1"/>
</dbReference>
<dbReference type="PANTHER" id="PTHR45983">
    <property type="entry name" value="TYROSINE PHOSPHATSE N18, PUTATIVE-RELATED"/>
    <property type="match status" value="1"/>
</dbReference>
<dbReference type="PROSITE" id="PS50056">
    <property type="entry name" value="TYR_PHOSPHATASE_2"/>
    <property type="match status" value="1"/>
</dbReference>
<name>A0AAV7CWM1_ENGPU</name>
<gene>
    <name evidence="11" type="ORF">GDO81_006431</name>
</gene>
<dbReference type="FunFam" id="3.90.190.10:FF:000045">
    <property type="entry name" value="Tyrosine-protein phosphatase non-receptor type 12"/>
    <property type="match status" value="1"/>
</dbReference>
<dbReference type="Gene3D" id="3.90.190.10">
    <property type="entry name" value="Protein tyrosine phosphatase superfamily"/>
    <property type="match status" value="1"/>
</dbReference>
<keyword evidence="12" id="KW-1185">Reference proteome</keyword>
<dbReference type="InterPro" id="IPR029021">
    <property type="entry name" value="Prot-tyrosine_phosphatase-like"/>
</dbReference>
<keyword evidence="5" id="KW-0378">Hydrolase</keyword>
<dbReference type="EC" id="3.1.3.48" evidence="2"/>
<dbReference type="PROSITE" id="PS50055">
    <property type="entry name" value="TYR_PHOSPHATASE_PTP"/>
    <property type="match status" value="1"/>
</dbReference>
<accession>A0AAV7CWM1</accession>
<sequence>MEQREIIQRYIDGFERKKTKSEEFANDFMNLKRQSAKYKTDQNYTTWAAEKPENFKKNRYKDIFPFDHSRVELSLITSDEDTDYINASFIKGVYGPRAYIATQGPLPSTLVEFWRMIWEYNIGIIVMACMEFEMGKKKCERYWAEVGCEVLQCGPFSITCTKEEKKTDYVIRLLAITYGNEIRIVHQVHYKNWPDHDVPSSVNNILQMIQDIRLLQRDDNPPICVHCSAGCGRTGVICAIDYIWRLLKDEIIPVNFSVYSIIQEMRTQRSSLVQTKEQYELVYNAVIYLFKKELEKINGTTNTEENATFMRTPDPQEPNRDLINLSSG</sequence>
<evidence type="ECO:0000256" key="5">
    <source>
        <dbReference type="ARBA" id="ARBA00022801"/>
    </source>
</evidence>
<evidence type="ECO:0000259" key="10">
    <source>
        <dbReference type="PROSITE" id="PS50056"/>
    </source>
</evidence>
<dbReference type="PRINTS" id="PR00700">
    <property type="entry name" value="PRTYPHPHTASE"/>
</dbReference>
<dbReference type="GO" id="GO:0005634">
    <property type="term" value="C:nucleus"/>
    <property type="evidence" value="ECO:0007669"/>
    <property type="project" value="TreeGrafter"/>
</dbReference>
<comment type="subcellular location">
    <subcellularLocation>
        <location evidence="1">Cytoplasm</location>
    </subcellularLocation>
</comment>
<evidence type="ECO:0000256" key="2">
    <source>
        <dbReference type="ARBA" id="ARBA00013064"/>
    </source>
</evidence>
<reference evidence="11" key="1">
    <citation type="thesis" date="2020" institute="ProQuest LLC" country="789 East Eisenhower Parkway, Ann Arbor, MI, USA">
        <title>Comparative Genomics and Chromosome Evolution.</title>
        <authorList>
            <person name="Mudd A.B."/>
        </authorList>
    </citation>
    <scope>NUCLEOTIDE SEQUENCE</scope>
    <source>
        <strain evidence="11">237g6f4</strain>
        <tissue evidence="11">Blood</tissue>
    </source>
</reference>
<dbReference type="GO" id="GO:0050852">
    <property type="term" value="P:T cell receptor signaling pathway"/>
    <property type="evidence" value="ECO:0007669"/>
    <property type="project" value="TreeGrafter"/>
</dbReference>
<dbReference type="AlphaFoldDB" id="A0AAV7CWM1"/>
<keyword evidence="6" id="KW-0904">Protein phosphatase</keyword>
<evidence type="ECO:0000259" key="9">
    <source>
        <dbReference type="PROSITE" id="PS50055"/>
    </source>
</evidence>
<keyword evidence="3" id="KW-0963">Cytoplasm</keyword>
<evidence type="ECO:0000256" key="6">
    <source>
        <dbReference type="ARBA" id="ARBA00022912"/>
    </source>
</evidence>
<feature type="domain" description="Tyrosine specific protein phosphatases" evidence="10">
    <location>
        <begin position="203"/>
        <end position="280"/>
    </location>
</feature>
<dbReference type="PANTHER" id="PTHR45983:SF1">
    <property type="entry name" value="TYROSINE-PROTEIN PHOSPHATASE NON-RECEPTOR TYPE 22"/>
    <property type="match status" value="1"/>
</dbReference>
<feature type="region of interest" description="Disordered" evidence="8">
    <location>
        <begin position="302"/>
        <end position="328"/>
    </location>
</feature>
<dbReference type="InterPro" id="IPR000242">
    <property type="entry name" value="PTP_cat"/>
</dbReference>
<protein>
    <recommendedName>
        <fullName evidence="2">protein-tyrosine-phosphatase</fullName>
        <ecNumber evidence="2">3.1.3.48</ecNumber>
    </recommendedName>
</protein>
<organism evidence="11 12">
    <name type="scientific">Engystomops pustulosus</name>
    <name type="common">Tungara frog</name>
    <name type="synonym">Physalaemus pustulosus</name>
    <dbReference type="NCBI Taxonomy" id="76066"/>
    <lineage>
        <taxon>Eukaryota</taxon>
        <taxon>Metazoa</taxon>
        <taxon>Chordata</taxon>
        <taxon>Craniata</taxon>
        <taxon>Vertebrata</taxon>
        <taxon>Euteleostomi</taxon>
        <taxon>Amphibia</taxon>
        <taxon>Batrachia</taxon>
        <taxon>Anura</taxon>
        <taxon>Neobatrachia</taxon>
        <taxon>Hyloidea</taxon>
        <taxon>Leptodactylidae</taxon>
        <taxon>Leiuperinae</taxon>
        <taxon>Engystomops</taxon>
    </lineage>
</organism>
<comment type="caution">
    <text evidence="11">The sequence shown here is derived from an EMBL/GenBank/DDBJ whole genome shotgun (WGS) entry which is preliminary data.</text>
</comment>
<dbReference type="SUPFAM" id="SSF52799">
    <property type="entry name" value="(Phosphotyrosine protein) phosphatases II"/>
    <property type="match status" value="1"/>
</dbReference>
<evidence type="ECO:0000256" key="4">
    <source>
        <dbReference type="ARBA" id="ARBA00022553"/>
    </source>
</evidence>